<dbReference type="Proteomes" id="UP000005239">
    <property type="component" value="Unassembled WGS sequence"/>
</dbReference>
<gene>
    <name evidence="1" type="primary">WBGene00284837</name>
</gene>
<dbReference type="AlphaFoldDB" id="A0A2A6CGW7"/>
<organism evidence="1 2">
    <name type="scientific">Pristionchus pacificus</name>
    <name type="common">Parasitic nematode worm</name>
    <dbReference type="NCBI Taxonomy" id="54126"/>
    <lineage>
        <taxon>Eukaryota</taxon>
        <taxon>Metazoa</taxon>
        <taxon>Ecdysozoa</taxon>
        <taxon>Nematoda</taxon>
        <taxon>Chromadorea</taxon>
        <taxon>Rhabditida</taxon>
        <taxon>Rhabditina</taxon>
        <taxon>Diplogasteromorpha</taxon>
        <taxon>Diplogasteroidea</taxon>
        <taxon>Neodiplogasteridae</taxon>
        <taxon>Pristionchus</taxon>
    </lineage>
</organism>
<accession>A0A2A6CGW7</accession>
<evidence type="ECO:0000313" key="2">
    <source>
        <dbReference type="Proteomes" id="UP000005239"/>
    </source>
</evidence>
<proteinExistence type="predicted"/>
<reference evidence="2" key="1">
    <citation type="journal article" date="2008" name="Nat. Genet.">
        <title>The Pristionchus pacificus genome provides a unique perspective on nematode lifestyle and parasitism.</title>
        <authorList>
            <person name="Dieterich C."/>
            <person name="Clifton S.W."/>
            <person name="Schuster L.N."/>
            <person name="Chinwalla A."/>
            <person name="Delehaunty K."/>
            <person name="Dinkelacker I."/>
            <person name="Fulton L."/>
            <person name="Fulton R."/>
            <person name="Godfrey J."/>
            <person name="Minx P."/>
            <person name="Mitreva M."/>
            <person name="Roeseler W."/>
            <person name="Tian H."/>
            <person name="Witte H."/>
            <person name="Yang S.P."/>
            <person name="Wilson R.K."/>
            <person name="Sommer R.J."/>
        </authorList>
    </citation>
    <scope>NUCLEOTIDE SEQUENCE [LARGE SCALE GENOMIC DNA]</scope>
    <source>
        <strain evidence="2">PS312</strain>
    </source>
</reference>
<sequence>MQDGQSSRDLMTTTVNRRIMKGCRTTNGWRAMVEVREQEPRQMSKKTNEWMQDGSRDAI</sequence>
<name>A0A2A6CGW7_PRIPA</name>
<accession>A0A8R1V4J3</accession>
<evidence type="ECO:0000313" key="1">
    <source>
        <dbReference type="EnsemblMetazoa" id="PPA46468.1"/>
    </source>
</evidence>
<protein>
    <submittedName>
        <fullName evidence="1">Uncharacterized protein</fullName>
    </submittedName>
</protein>
<reference evidence="1" key="2">
    <citation type="submission" date="2022-06" db="UniProtKB">
        <authorList>
            <consortium name="EnsemblMetazoa"/>
        </authorList>
    </citation>
    <scope>IDENTIFICATION</scope>
    <source>
        <strain evidence="1">PS312</strain>
    </source>
</reference>
<keyword evidence="2" id="KW-1185">Reference proteome</keyword>
<dbReference type="EnsemblMetazoa" id="PPA46468.1">
    <property type="protein sequence ID" value="PPA46468.1"/>
    <property type="gene ID" value="WBGene00284837"/>
</dbReference>